<evidence type="ECO:0000259" key="4">
    <source>
        <dbReference type="Pfam" id="PF17405"/>
    </source>
</evidence>
<evidence type="ECO:0000259" key="5">
    <source>
        <dbReference type="Pfam" id="PF17406"/>
    </source>
</evidence>
<dbReference type="EMBL" id="CAKKNE010000003">
    <property type="protein sequence ID" value="CAH0372071.1"/>
    <property type="molecule type" value="Genomic_DNA"/>
</dbReference>
<comment type="caution">
    <text evidence="6">The sequence shown here is derived from an EMBL/GenBank/DDBJ whole genome shotgun (WGS) entry which is preliminary data.</text>
</comment>
<dbReference type="PANTHER" id="PTHR17972:SF0">
    <property type="entry name" value="NUCLEOLAR PROTEIN 6"/>
    <property type="match status" value="1"/>
</dbReference>
<dbReference type="GO" id="GO:0006409">
    <property type="term" value="P:tRNA export from nucleus"/>
    <property type="evidence" value="ECO:0007669"/>
    <property type="project" value="TreeGrafter"/>
</dbReference>
<dbReference type="Pfam" id="PF17405">
    <property type="entry name" value="Nrap_D4"/>
    <property type="match status" value="1"/>
</dbReference>
<protein>
    <recommendedName>
        <fullName evidence="8">Nucleolar protein 6</fullName>
    </recommendedName>
</protein>
<dbReference type="Pfam" id="PF03813">
    <property type="entry name" value="Nrap"/>
    <property type="match status" value="1"/>
</dbReference>
<dbReference type="GO" id="GO:0032040">
    <property type="term" value="C:small-subunit processome"/>
    <property type="evidence" value="ECO:0007669"/>
    <property type="project" value="TreeGrafter"/>
</dbReference>
<dbReference type="GO" id="GO:0006364">
    <property type="term" value="P:rRNA processing"/>
    <property type="evidence" value="ECO:0007669"/>
    <property type="project" value="TreeGrafter"/>
</dbReference>
<keyword evidence="7" id="KW-1185">Reference proteome</keyword>
<dbReference type="GO" id="GO:0032545">
    <property type="term" value="C:CURI complex"/>
    <property type="evidence" value="ECO:0007669"/>
    <property type="project" value="TreeGrafter"/>
</dbReference>
<dbReference type="PANTHER" id="PTHR17972">
    <property type="entry name" value="NUCLEOLAR RNA-ASSOCIATED PROTEIN"/>
    <property type="match status" value="1"/>
</dbReference>
<organism evidence="6 7">
    <name type="scientific">Pelagomonas calceolata</name>
    <dbReference type="NCBI Taxonomy" id="35677"/>
    <lineage>
        <taxon>Eukaryota</taxon>
        <taxon>Sar</taxon>
        <taxon>Stramenopiles</taxon>
        <taxon>Ochrophyta</taxon>
        <taxon>Pelagophyceae</taxon>
        <taxon>Pelagomonadales</taxon>
        <taxon>Pelagomonadaceae</taxon>
        <taxon>Pelagomonas</taxon>
    </lineage>
</organism>
<keyword evidence="1" id="KW-0694">RNA-binding</keyword>
<dbReference type="InterPro" id="IPR035368">
    <property type="entry name" value="Nrap_D3"/>
</dbReference>
<evidence type="ECO:0000313" key="6">
    <source>
        <dbReference type="EMBL" id="CAH0372071.1"/>
    </source>
</evidence>
<proteinExistence type="inferred from homology"/>
<reference evidence="6" key="1">
    <citation type="submission" date="2021-11" db="EMBL/GenBank/DDBJ databases">
        <authorList>
            <consortium name="Genoscope - CEA"/>
            <person name="William W."/>
        </authorList>
    </citation>
    <scope>NUCLEOTIDE SEQUENCE</scope>
</reference>
<comment type="similarity">
    <text evidence="1">Belongs to the NRAP family.</text>
</comment>
<feature type="domain" description="Nrap protein" evidence="3">
    <location>
        <begin position="371"/>
        <end position="518"/>
    </location>
</feature>
<feature type="domain" description="Nrap protein" evidence="4">
    <location>
        <begin position="537"/>
        <end position="606"/>
    </location>
</feature>
<dbReference type="InterPro" id="IPR035369">
    <property type="entry name" value="Nrap_D4"/>
</dbReference>
<evidence type="ECO:0000256" key="1">
    <source>
        <dbReference type="RuleBase" id="RU364032"/>
    </source>
</evidence>
<name>A0A8J2X2T4_9STRA</name>
<evidence type="ECO:0000259" key="2">
    <source>
        <dbReference type="Pfam" id="PF03813"/>
    </source>
</evidence>
<dbReference type="InterPro" id="IPR005554">
    <property type="entry name" value="NOL6/Upt22"/>
</dbReference>
<gene>
    <name evidence="6" type="ORF">PECAL_3P20460</name>
</gene>
<dbReference type="OrthoDB" id="10251401at2759"/>
<dbReference type="GO" id="GO:0034456">
    <property type="term" value="C:UTP-C complex"/>
    <property type="evidence" value="ECO:0007669"/>
    <property type="project" value="TreeGrafter"/>
</dbReference>
<dbReference type="InterPro" id="IPR035370">
    <property type="entry name" value="Nrap_D5"/>
</dbReference>
<accession>A0A8J2X2T4</accession>
<sequence length="956" mass="102362">MPRPAKRPRPQDAREQQRDAAASVLERSAYNYGSGRAAKVEACARAVRAALLEAPLRPAGAPAKLMLCAPKGLKNEHAACAFAAPAKVSVVGSWLLRTGLKRQAEMDLAVELPDALITIKDLANGRYLAKRCAYLEQCAEVLREAGYQVTKVAFQRDARRPILEVSDDEGGAVKVMVAWQAPAKARLLLAPSRNNVRAADGSCVQPTPAYNAALLGDAALDRHLQLLHGACSADAAVVDASVLLKAWLRAEDQLSRDDGPGGFLAAMVAYHCASSVRPPDHIDAALSLFRDSLKFLAGNEWSSSQVTLRGASSADAAWPLPSLVDGDINLAASLSLAAAAELSDCATRALEAIRRDAPPGAFSLLFTPRSRQYDLSVKVPLLGGDDAYAASLATDEDDASILGLTVAQAVGRRVCATVERALAGRLRRPPRWDCDGDAITIGASLSTDAWRQVLKGGAPPTDEGRSFRAFWGDRCQARRFKDGRVLEAVVWEPPQNCIGDGWKRLLPQRSLAHALARHEPRRPASLDGAPPGLMRDDAGHVSDARTAFEALATVLRKGDGPLRVDHASPSSPHLRGTSWRVIRANAKSGVLECLDGVVRFAPSDAWEKLPSEARDAASLSLLAKIVPDAQLFAGDDTVRPHLLVSYRGYAMRLAPRLITRKSPRSDDLAHLHHSLLRSLATKQPCMPDACRLLVRWCHAQWLSDYVQQEHLELVCAAAFAPLASNSGVGEVPASARSGFVACLRVLATHDFSNAALYVDLRRCADDARPASLAERASLVATSNRIAADYADDVTPCVASGALARNAFLAPPEAVVWHLLVDGARAALQTLEDDDALWGSQGGKAARQAAGAFVVLRGDVVNTGDDVRGPRALRPRESFRNLGDADAGAFVQEGPADAFARKCREAFGDVALFLRDAREPKRMAVVWRPGFDGDARQVLRAVAALGVSVVKRVEVVG</sequence>
<dbReference type="InterPro" id="IPR035082">
    <property type="entry name" value="Nrap_D1"/>
</dbReference>
<evidence type="ECO:0008006" key="8">
    <source>
        <dbReference type="Google" id="ProtNLM"/>
    </source>
</evidence>
<evidence type="ECO:0000313" key="7">
    <source>
        <dbReference type="Proteomes" id="UP000789595"/>
    </source>
</evidence>
<dbReference type="Gene3D" id="1.10.1410.10">
    <property type="match status" value="1"/>
</dbReference>
<evidence type="ECO:0000259" key="3">
    <source>
        <dbReference type="Pfam" id="PF17404"/>
    </source>
</evidence>
<feature type="domain" description="Nrap protein" evidence="2">
    <location>
        <begin position="107"/>
        <end position="231"/>
    </location>
</feature>
<dbReference type="GO" id="GO:0003723">
    <property type="term" value="F:RNA binding"/>
    <property type="evidence" value="ECO:0007669"/>
    <property type="project" value="UniProtKB-KW"/>
</dbReference>
<dbReference type="Proteomes" id="UP000789595">
    <property type="component" value="Unassembled WGS sequence"/>
</dbReference>
<comment type="subcellular location">
    <subcellularLocation>
        <location evidence="1">Nucleus</location>
        <location evidence="1">Nucleolus</location>
    </subcellularLocation>
</comment>
<dbReference type="Pfam" id="PF17406">
    <property type="entry name" value="Nrap_D5"/>
    <property type="match status" value="1"/>
</dbReference>
<feature type="domain" description="Nrap protein" evidence="5">
    <location>
        <begin position="686"/>
        <end position="833"/>
    </location>
</feature>
<dbReference type="AlphaFoldDB" id="A0A8J2X2T4"/>
<keyword evidence="1" id="KW-0539">Nucleus</keyword>
<dbReference type="Pfam" id="PF17404">
    <property type="entry name" value="Nrap_D3"/>
    <property type="match status" value="1"/>
</dbReference>